<organism evidence="2">
    <name type="scientific">Tanacetum cinerariifolium</name>
    <name type="common">Dalmatian daisy</name>
    <name type="synonym">Chrysanthemum cinerariifolium</name>
    <dbReference type="NCBI Taxonomy" id="118510"/>
    <lineage>
        <taxon>Eukaryota</taxon>
        <taxon>Viridiplantae</taxon>
        <taxon>Streptophyta</taxon>
        <taxon>Embryophyta</taxon>
        <taxon>Tracheophyta</taxon>
        <taxon>Spermatophyta</taxon>
        <taxon>Magnoliopsida</taxon>
        <taxon>eudicotyledons</taxon>
        <taxon>Gunneridae</taxon>
        <taxon>Pentapetalae</taxon>
        <taxon>asterids</taxon>
        <taxon>campanulids</taxon>
        <taxon>Asterales</taxon>
        <taxon>Asteraceae</taxon>
        <taxon>Asteroideae</taxon>
        <taxon>Anthemideae</taxon>
        <taxon>Anthemidinae</taxon>
        <taxon>Tanacetum</taxon>
    </lineage>
</organism>
<comment type="caution">
    <text evidence="2">The sequence shown here is derived from an EMBL/GenBank/DDBJ whole genome shotgun (WGS) entry which is preliminary data.</text>
</comment>
<protein>
    <submittedName>
        <fullName evidence="2">Retrotransposon protein, putative, Ty3-gypsy subclass</fullName>
    </submittedName>
</protein>
<sequence length="396" mass="46550">AEDFVVYCDASNQGLRCVLMQRGKIRYHPEEATIVADALSDVRTIIMDVAYAMRYCVHPRADKMYYDLREMYWWSGFKKDITTYVDGQSEHIIQTLEDMLRACVIDFGGNWDTHLPLAKFSYNNSYHFSIQCAPFEALYGRKYMSPVLWAKVSNLKKCLADANLHVPLEGIKVDKTLRFVKEHVEIIDHEVKKLKRSRIPIVKLGGHEEDIRKTAFRMWYRAEDFVVYCDASNQGLRCVLMQRGKKELNMRQRRWIELFSDYGCKIRYHPEEATIVADALSDVRTIIMDVAYAMRYCVHPRADKKYYDLREMYWWPGIKKDITTYVDGQSEHIIQTLEDMLRACVIDFGGNWDTHLPLAKFSYNNSYHFSIQCAPFEALYGRKYMSPILWAEVEEN</sequence>
<evidence type="ECO:0000313" key="2">
    <source>
        <dbReference type="EMBL" id="GEZ44626.1"/>
    </source>
</evidence>
<dbReference type="EMBL" id="BKCJ010279905">
    <property type="protein sequence ID" value="GEZ44626.1"/>
    <property type="molecule type" value="Genomic_DNA"/>
</dbReference>
<name>A0A699IFX2_TANCI</name>
<dbReference type="Gene3D" id="1.10.340.70">
    <property type="match status" value="2"/>
</dbReference>
<dbReference type="InterPro" id="IPR012337">
    <property type="entry name" value="RNaseH-like_sf"/>
</dbReference>
<dbReference type="GO" id="GO:0003676">
    <property type="term" value="F:nucleic acid binding"/>
    <property type="evidence" value="ECO:0007669"/>
    <property type="project" value="InterPro"/>
</dbReference>
<dbReference type="SUPFAM" id="SSF53098">
    <property type="entry name" value="Ribonuclease H-like"/>
    <property type="match status" value="2"/>
</dbReference>
<dbReference type="AlphaFoldDB" id="A0A699IFX2"/>
<feature type="domain" description="Integrase zinc-binding" evidence="1">
    <location>
        <begin position="287"/>
        <end position="327"/>
    </location>
</feature>
<dbReference type="PANTHER" id="PTHR45835:SF99">
    <property type="entry name" value="CHROMO DOMAIN-CONTAINING PROTEIN-RELATED"/>
    <property type="match status" value="1"/>
</dbReference>
<dbReference type="PANTHER" id="PTHR45835">
    <property type="entry name" value="YALI0A06105P"/>
    <property type="match status" value="1"/>
</dbReference>
<feature type="non-terminal residue" evidence="2">
    <location>
        <position position="1"/>
    </location>
</feature>
<evidence type="ECO:0000259" key="1">
    <source>
        <dbReference type="Pfam" id="PF17921"/>
    </source>
</evidence>
<reference evidence="2" key="1">
    <citation type="journal article" date="2019" name="Sci. Rep.">
        <title>Draft genome of Tanacetum cinerariifolium, the natural source of mosquito coil.</title>
        <authorList>
            <person name="Yamashiro T."/>
            <person name="Shiraishi A."/>
            <person name="Satake H."/>
            <person name="Nakayama K."/>
        </authorList>
    </citation>
    <scope>NUCLEOTIDE SEQUENCE</scope>
</reference>
<accession>A0A699IFX2</accession>
<dbReference type="Gene3D" id="3.30.420.10">
    <property type="entry name" value="Ribonuclease H-like superfamily/Ribonuclease H"/>
    <property type="match status" value="2"/>
</dbReference>
<dbReference type="InterPro" id="IPR041588">
    <property type="entry name" value="Integrase_H2C2"/>
</dbReference>
<gene>
    <name evidence="2" type="ORF">Tci_516599</name>
</gene>
<proteinExistence type="predicted"/>
<dbReference type="SUPFAM" id="SSF56672">
    <property type="entry name" value="DNA/RNA polymerases"/>
    <property type="match status" value="1"/>
</dbReference>
<feature type="domain" description="Integrase zinc-binding" evidence="1">
    <location>
        <begin position="46"/>
        <end position="86"/>
    </location>
</feature>
<dbReference type="InterPro" id="IPR036397">
    <property type="entry name" value="RNaseH_sf"/>
</dbReference>
<dbReference type="Pfam" id="PF17921">
    <property type="entry name" value="Integrase_H2C2"/>
    <property type="match status" value="2"/>
</dbReference>
<dbReference type="InterPro" id="IPR043502">
    <property type="entry name" value="DNA/RNA_pol_sf"/>
</dbReference>